<protein>
    <submittedName>
        <fullName evidence="4">ParB-like nuclease domain-containing protein</fullName>
    </submittedName>
</protein>
<dbReference type="PANTHER" id="PTHR33375:SF1">
    <property type="entry name" value="CHROMOSOME-PARTITIONING PROTEIN PARB-RELATED"/>
    <property type="match status" value="1"/>
</dbReference>
<proteinExistence type="predicted"/>
<dbReference type="SUPFAM" id="SSF109709">
    <property type="entry name" value="KorB DNA-binding domain-like"/>
    <property type="match status" value="1"/>
</dbReference>
<accession>A0A1G7MUZ1</accession>
<dbReference type="GO" id="GO:0005694">
    <property type="term" value="C:chromosome"/>
    <property type="evidence" value="ECO:0007669"/>
    <property type="project" value="TreeGrafter"/>
</dbReference>
<feature type="coiled-coil region" evidence="1">
    <location>
        <begin position="251"/>
        <end position="384"/>
    </location>
</feature>
<evidence type="ECO:0000313" key="5">
    <source>
        <dbReference type="Proteomes" id="UP000183404"/>
    </source>
</evidence>
<dbReference type="InterPro" id="IPR036086">
    <property type="entry name" value="ParB/Sulfiredoxin_sf"/>
</dbReference>
<dbReference type="Proteomes" id="UP000183404">
    <property type="component" value="Unassembled WGS sequence"/>
</dbReference>
<dbReference type="EMBL" id="FNBS01000019">
    <property type="protein sequence ID" value="SDF65517.1"/>
    <property type="molecule type" value="Genomic_DNA"/>
</dbReference>
<dbReference type="InterPro" id="IPR003115">
    <property type="entry name" value="ParB_N"/>
</dbReference>
<feature type="compositionally biased region" description="Basic and acidic residues" evidence="2">
    <location>
        <begin position="24"/>
        <end position="40"/>
    </location>
</feature>
<dbReference type="GO" id="GO:0045881">
    <property type="term" value="P:positive regulation of sporulation resulting in formation of a cellular spore"/>
    <property type="evidence" value="ECO:0007669"/>
    <property type="project" value="TreeGrafter"/>
</dbReference>
<name>A0A1G7MUZ1_THETY</name>
<dbReference type="Pfam" id="PF02195">
    <property type="entry name" value="ParB_N"/>
    <property type="match status" value="1"/>
</dbReference>
<evidence type="ECO:0000259" key="3">
    <source>
        <dbReference type="SMART" id="SM00470"/>
    </source>
</evidence>
<dbReference type="AlphaFoldDB" id="A0A1G7MUZ1"/>
<dbReference type="Gene3D" id="3.90.1530.10">
    <property type="entry name" value="Conserved hypothetical protein from pyrococcus furiosus pfu- 392566-001, ParB domain"/>
    <property type="match status" value="1"/>
</dbReference>
<keyword evidence="1" id="KW-0175">Coiled coil</keyword>
<dbReference type="SMART" id="SM00470">
    <property type="entry name" value="ParB"/>
    <property type="match status" value="1"/>
</dbReference>
<dbReference type="SUPFAM" id="SSF110849">
    <property type="entry name" value="ParB/Sulfiredoxin"/>
    <property type="match status" value="1"/>
</dbReference>
<organism evidence="4 5">
    <name type="scientific">Thermoanaerobacter thermohydrosulfuricus</name>
    <name type="common">Clostridium thermohydrosulfuricum</name>
    <dbReference type="NCBI Taxonomy" id="1516"/>
    <lineage>
        <taxon>Bacteria</taxon>
        <taxon>Bacillati</taxon>
        <taxon>Bacillota</taxon>
        <taxon>Clostridia</taxon>
        <taxon>Thermoanaerobacterales</taxon>
        <taxon>Thermoanaerobacteraceae</taxon>
        <taxon>Thermoanaerobacter</taxon>
    </lineage>
</organism>
<sequence>MHDEEFKIELLNSEEEFKIELLENTEHEKEQIGQDSISEKKVKKKKKDAEEQPAVQMVPVELLKEHELNKEFFDDIEGEQWQYFIESIKTSGILTPLIVTEDYTVVSGAQRLRAAKELGLKEVPCIVKKYEDRDGLTKEEWMIKELLEVNYRQRGIANLNPIKAAKGFMELERIYQKYRGEKSQPVYEALQIPKTSYFRLRRLNKLIPPIQQLVQDKKLTQAVAYEIAYLEPEIQELLYKALKEDITEISKQEIEVIKEKAEKDVQELVEQLNALERENRKKDLEIQQKEDKIKQFESLIKQYETALEITNDEIKKLQNQTVKEVRVVPDSIKQELENLKKQREEMKLKLESMTKELEKVIQEYEKIKEEKETYQKLLFEKEKEDSEAAKKVKRLMSLMTELNSELISFNFKNEGLKLSEFEGLKSLAGQLISKLKNIMEEE</sequence>
<dbReference type="Gene3D" id="1.10.10.2830">
    <property type="match status" value="1"/>
</dbReference>
<dbReference type="RefSeq" id="WP_074592446.1">
    <property type="nucleotide sequence ID" value="NZ_FNBS01000019.1"/>
</dbReference>
<dbReference type="InterPro" id="IPR050336">
    <property type="entry name" value="Chromosome_partition/occlusion"/>
</dbReference>
<evidence type="ECO:0000256" key="1">
    <source>
        <dbReference type="SAM" id="Coils"/>
    </source>
</evidence>
<evidence type="ECO:0000313" key="4">
    <source>
        <dbReference type="EMBL" id="SDF65517.1"/>
    </source>
</evidence>
<dbReference type="PANTHER" id="PTHR33375">
    <property type="entry name" value="CHROMOSOME-PARTITIONING PROTEIN PARB-RELATED"/>
    <property type="match status" value="1"/>
</dbReference>
<evidence type="ECO:0000256" key="2">
    <source>
        <dbReference type="SAM" id="MobiDB-lite"/>
    </source>
</evidence>
<gene>
    <name evidence="4" type="ORF">SAMN04244560_01030</name>
</gene>
<feature type="region of interest" description="Disordered" evidence="2">
    <location>
        <begin position="24"/>
        <end position="50"/>
    </location>
</feature>
<dbReference type="GO" id="GO:0007059">
    <property type="term" value="P:chromosome segregation"/>
    <property type="evidence" value="ECO:0007669"/>
    <property type="project" value="TreeGrafter"/>
</dbReference>
<reference evidence="4 5" key="1">
    <citation type="submission" date="2016-10" db="EMBL/GenBank/DDBJ databases">
        <authorList>
            <person name="de Groot N.N."/>
        </authorList>
    </citation>
    <scope>NUCLEOTIDE SEQUENCE [LARGE SCALE GENOMIC DNA]</scope>
    <source>
        <strain evidence="4 5">DSM 569</strain>
    </source>
</reference>
<feature type="domain" description="ParB-like N-terminal" evidence="3">
    <location>
        <begin position="56"/>
        <end position="147"/>
    </location>
</feature>